<gene>
    <name evidence="3" type="ORF">H6A34_06295</name>
</gene>
<feature type="signal peptide" evidence="2">
    <location>
        <begin position="1"/>
        <end position="22"/>
    </location>
</feature>
<dbReference type="EMBL" id="JACJJG010000024">
    <property type="protein sequence ID" value="MBM6673481.1"/>
    <property type="molecule type" value="Genomic_DNA"/>
</dbReference>
<keyword evidence="2" id="KW-0732">Signal</keyword>
<accession>A0A939B774</accession>
<reference evidence="3" key="1">
    <citation type="submission" date="2020-08" db="EMBL/GenBank/DDBJ databases">
        <authorList>
            <person name="Cejkova D."/>
            <person name="Kubasova T."/>
            <person name="Jahodarova E."/>
            <person name="Rychlik I."/>
        </authorList>
    </citation>
    <scope>NUCLEOTIDE SEQUENCE</scope>
    <source>
        <strain evidence="3">An824</strain>
    </source>
</reference>
<comment type="caution">
    <text evidence="3">The sequence shown here is derived from an EMBL/GenBank/DDBJ whole genome shotgun (WGS) entry which is preliminary data.</text>
</comment>
<feature type="compositionally biased region" description="Basic and acidic residues" evidence="1">
    <location>
        <begin position="39"/>
        <end position="53"/>
    </location>
</feature>
<evidence type="ECO:0000256" key="1">
    <source>
        <dbReference type="SAM" id="MobiDB-lite"/>
    </source>
</evidence>
<dbReference type="InterPro" id="IPR025631">
    <property type="entry name" value="Porin_10"/>
</dbReference>
<reference evidence="3" key="2">
    <citation type="journal article" date="2021" name="Sci. Rep.">
        <title>The distribution of antibiotic resistance genes in chicken gut microbiota commensals.</title>
        <authorList>
            <person name="Juricova H."/>
            <person name="Matiasovicova J."/>
            <person name="Kubasova T."/>
            <person name="Cejkova D."/>
            <person name="Rychlik I."/>
        </authorList>
    </citation>
    <scope>NUCLEOTIDE SEQUENCE</scope>
    <source>
        <strain evidence="3">An824</strain>
    </source>
</reference>
<feature type="region of interest" description="Disordered" evidence="1">
    <location>
        <begin position="303"/>
        <end position="343"/>
    </location>
</feature>
<feature type="chain" id="PRO_5037644165" evidence="2">
    <location>
        <begin position="23"/>
        <end position="781"/>
    </location>
</feature>
<dbReference type="Pfam" id="PF14121">
    <property type="entry name" value="Porin_10"/>
    <property type="match status" value="1"/>
</dbReference>
<dbReference type="RefSeq" id="WP_205104232.1">
    <property type="nucleotide sequence ID" value="NZ_JACJJG010000024.1"/>
</dbReference>
<name>A0A939B774_9BACT</name>
<keyword evidence="4" id="KW-1185">Reference proteome</keyword>
<evidence type="ECO:0000313" key="4">
    <source>
        <dbReference type="Proteomes" id="UP000706891"/>
    </source>
</evidence>
<evidence type="ECO:0000256" key="2">
    <source>
        <dbReference type="SAM" id="SignalP"/>
    </source>
</evidence>
<proteinExistence type="predicted"/>
<evidence type="ECO:0000313" key="3">
    <source>
        <dbReference type="EMBL" id="MBM6673481.1"/>
    </source>
</evidence>
<dbReference type="AlphaFoldDB" id="A0A939B774"/>
<protein>
    <submittedName>
        <fullName evidence="3">Porin</fullName>
    </submittedName>
</protein>
<organism evidence="3 4">
    <name type="scientific">Marseilla massiliensis</name>
    <dbReference type="NCBI Taxonomy" id="1841864"/>
    <lineage>
        <taxon>Bacteria</taxon>
        <taxon>Pseudomonadati</taxon>
        <taxon>Bacteroidota</taxon>
        <taxon>Bacteroidia</taxon>
        <taxon>Bacteroidales</taxon>
        <taxon>Prevotellaceae</taxon>
        <taxon>Marseilla</taxon>
    </lineage>
</organism>
<feature type="region of interest" description="Disordered" evidence="1">
    <location>
        <begin position="29"/>
        <end position="53"/>
    </location>
</feature>
<feature type="compositionally biased region" description="Basic and acidic residues" evidence="1">
    <location>
        <begin position="303"/>
        <end position="340"/>
    </location>
</feature>
<dbReference type="Proteomes" id="UP000706891">
    <property type="component" value="Unassembled WGS sequence"/>
</dbReference>
<sequence length="781" mass="89666">MRTRIVAALSLLLLFAYMPAEAQDYNQLTDTGEFTNSTDSRDRTRDRDSLSSRNKEIPKGLKVWTVDERFGERTAAEPDTLPHMYMNSIFDTGMRGEYNTLGNLGSPRINRIFIDRGENKQFMFTQPYDYFITPVDKFHFTNTLSPITNISYNECGNRENGENHFKALFGVNVGKKLGVGFKFDYIYGRGYFQNQSTSHFNYSMYASYLGERYQAHLLLSTNHEKVAENGGITDDQYITHPETFEDNFRNNEIPVVLSENWNRNDNQHVFFSHRYSFGFRRKVKMTEDEIKAKKFAMESAKENAAKKAKEEARKKAKEEGRDFNEDEFDERKTYSGRPDDAVIAGNEPADTLKALGGRISVDKATADSLIAAGEQQTQGEQMDTTWMKDEYVPVTSFIHTLKFDNYTRIYQAYDTPEGYYANNYPVFEKFLGDSIYDRTTHYSLKNTFGVALLEGFNKWAKAGLRAFVTSDLRHFTLPDSVGGRTSYNEHNLSVGGQLIKTQGSTLHYNVTAETWLLGEDAGQLKIDGTADLNFRLFKDTVTLAANAYFHRVNPTFYYRHYHSKHFWWDNDGLDQELRTHIEGVFSLKRTRTRLRVAYDNLQNYTYFAQSYNITDDFGRTGNNVTVRQHSGNLSLLTAQLSQDFTFGPLNWESQVTYQKSSNDNVLPVPMLNIYTNLYLHFKIARVLTVDLGGDARYFTSYKALDYSPALGQYTVQDNGTANVEIGNFPVVNVYANMHLKHTRFFVMMSNINGGGGKGFLAPHYPINGRIFRFGLSWNFFN</sequence>